<comment type="caution">
    <text evidence="2">The sequence shown here is derived from an EMBL/GenBank/DDBJ whole genome shotgun (WGS) entry which is preliminary data.</text>
</comment>
<evidence type="ECO:0000313" key="3">
    <source>
        <dbReference type="Proteomes" id="UP000019141"/>
    </source>
</evidence>
<organism evidence="2 3">
    <name type="scientific">Entotheonella factor</name>
    <dbReference type="NCBI Taxonomy" id="1429438"/>
    <lineage>
        <taxon>Bacteria</taxon>
        <taxon>Pseudomonadati</taxon>
        <taxon>Nitrospinota/Tectimicrobiota group</taxon>
        <taxon>Candidatus Tectimicrobiota</taxon>
        <taxon>Candidatus Entotheonellia</taxon>
        <taxon>Candidatus Entotheonellales</taxon>
        <taxon>Candidatus Entotheonellaceae</taxon>
        <taxon>Candidatus Entotheonella</taxon>
    </lineage>
</organism>
<dbReference type="PRINTS" id="PR00111">
    <property type="entry name" value="ABHYDROLASE"/>
</dbReference>
<protein>
    <recommendedName>
        <fullName evidence="1">AB hydrolase-1 domain-containing protein</fullName>
    </recommendedName>
</protein>
<proteinExistence type="predicted"/>
<dbReference type="AlphaFoldDB" id="W4LAJ9"/>
<sequence>MEWAETNGVVLRYELSGEGQTPLLLIHELGGSLEFWDPVLPAFQRDFRVLRYDMRGFGMSEKVKTLRLDDMLGDIAGLLDIVGMADPCVVGPALGGGLALGFAGQYPSRVRRLVVSSPATGAPAERRAQSLERAALVEREGMRAAMETSLNRSYPERFRGHARFKQFQRRWLANDPEGFAAIGRMLTEMDLTSLYSRIACPALVIGCIYDGIRPPSEVEPIARQIPGATYIEAESGHFMPHQTPELFVETVLPFLQG</sequence>
<dbReference type="Pfam" id="PF00561">
    <property type="entry name" value="Abhydrolase_1"/>
    <property type="match status" value="1"/>
</dbReference>
<dbReference type="Gene3D" id="3.40.50.1820">
    <property type="entry name" value="alpha/beta hydrolase"/>
    <property type="match status" value="1"/>
</dbReference>
<evidence type="ECO:0000313" key="2">
    <source>
        <dbReference type="EMBL" id="ETW95123.1"/>
    </source>
</evidence>
<dbReference type="SUPFAM" id="SSF53474">
    <property type="entry name" value="alpha/beta-Hydrolases"/>
    <property type="match status" value="1"/>
</dbReference>
<name>W4LAJ9_ENTF1</name>
<dbReference type="Proteomes" id="UP000019141">
    <property type="component" value="Unassembled WGS sequence"/>
</dbReference>
<dbReference type="PANTHER" id="PTHR43798">
    <property type="entry name" value="MONOACYLGLYCEROL LIPASE"/>
    <property type="match status" value="1"/>
</dbReference>
<accession>W4LAJ9</accession>
<dbReference type="InterPro" id="IPR029058">
    <property type="entry name" value="AB_hydrolase_fold"/>
</dbReference>
<dbReference type="InterPro" id="IPR000073">
    <property type="entry name" value="AB_hydrolase_1"/>
</dbReference>
<evidence type="ECO:0000259" key="1">
    <source>
        <dbReference type="Pfam" id="PF00561"/>
    </source>
</evidence>
<gene>
    <name evidence="2" type="ORF">ETSY1_31950</name>
</gene>
<dbReference type="EMBL" id="AZHW01000954">
    <property type="protein sequence ID" value="ETW95123.1"/>
    <property type="molecule type" value="Genomic_DNA"/>
</dbReference>
<feature type="domain" description="AB hydrolase-1" evidence="1">
    <location>
        <begin position="22"/>
        <end position="239"/>
    </location>
</feature>
<reference evidence="2 3" key="1">
    <citation type="journal article" date="2014" name="Nature">
        <title>An environmental bacterial taxon with a large and distinct metabolic repertoire.</title>
        <authorList>
            <person name="Wilson M.C."/>
            <person name="Mori T."/>
            <person name="Ruckert C."/>
            <person name="Uria A.R."/>
            <person name="Helf M.J."/>
            <person name="Takada K."/>
            <person name="Gernert C."/>
            <person name="Steffens U.A."/>
            <person name="Heycke N."/>
            <person name="Schmitt S."/>
            <person name="Rinke C."/>
            <person name="Helfrich E.J."/>
            <person name="Brachmann A.O."/>
            <person name="Gurgui C."/>
            <person name="Wakimoto T."/>
            <person name="Kracht M."/>
            <person name="Crusemann M."/>
            <person name="Hentschel U."/>
            <person name="Abe I."/>
            <person name="Matsunaga S."/>
            <person name="Kalinowski J."/>
            <person name="Takeyama H."/>
            <person name="Piel J."/>
        </authorList>
    </citation>
    <scope>NUCLEOTIDE SEQUENCE [LARGE SCALE GENOMIC DNA]</scope>
    <source>
        <strain evidence="3">TSY1</strain>
    </source>
</reference>
<dbReference type="HOGENOM" id="CLU_020336_50_3_7"/>
<dbReference type="InterPro" id="IPR050266">
    <property type="entry name" value="AB_hydrolase_sf"/>
</dbReference>
<keyword evidence="3" id="KW-1185">Reference proteome</keyword>